<dbReference type="PANTHER" id="PTHR10151">
    <property type="entry name" value="ECTONUCLEOTIDE PYROPHOSPHATASE/PHOSPHODIESTERASE"/>
    <property type="match status" value="1"/>
</dbReference>
<dbReference type="InterPro" id="IPR017850">
    <property type="entry name" value="Alkaline_phosphatase_core_sf"/>
</dbReference>
<evidence type="ECO:0000313" key="1">
    <source>
        <dbReference type="EMBL" id="MFC0472975.1"/>
    </source>
</evidence>
<dbReference type="EMBL" id="JBHLUX010000090">
    <property type="protein sequence ID" value="MFC0472975.1"/>
    <property type="molecule type" value="Genomic_DNA"/>
</dbReference>
<reference evidence="1 2" key="1">
    <citation type="submission" date="2024-09" db="EMBL/GenBank/DDBJ databases">
        <authorList>
            <person name="Sun Q."/>
            <person name="Mori K."/>
        </authorList>
    </citation>
    <scope>NUCLEOTIDE SEQUENCE [LARGE SCALE GENOMIC DNA]</scope>
    <source>
        <strain evidence="1 2">NCAIM B.02610</strain>
    </source>
</reference>
<dbReference type="RefSeq" id="WP_335961239.1">
    <property type="nucleotide sequence ID" value="NZ_JAXBLX010000015.1"/>
</dbReference>
<dbReference type="InterPro" id="IPR002591">
    <property type="entry name" value="Phosphodiest/P_Trfase"/>
</dbReference>
<dbReference type="Proteomes" id="UP001589838">
    <property type="component" value="Unassembled WGS sequence"/>
</dbReference>
<name>A0ABV6KJA4_9BACI</name>
<protein>
    <submittedName>
        <fullName evidence="1">Alkaline phosphatase family protein</fullName>
    </submittedName>
</protein>
<dbReference type="SUPFAM" id="SSF53649">
    <property type="entry name" value="Alkaline phosphatase-like"/>
    <property type="match status" value="1"/>
</dbReference>
<accession>A0ABV6KJA4</accession>
<evidence type="ECO:0000313" key="2">
    <source>
        <dbReference type="Proteomes" id="UP001589838"/>
    </source>
</evidence>
<dbReference type="PROSITE" id="PS51257">
    <property type="entry name" value="PROKAR_LIPOPROTEIN"/>
    <property type="match status" value="1"/>
</dbReference>
<comment type="caution">
    <text evidence="1">The sequence shown here is derived from an EMBL/GenBank/DDBJ whole genome shotgun (WGS) entry which is preliminary data.</text>
</comment>
<sequence length="526" mass="59223">MIRTYLFFMLICFLLVGCEENQPEGAMLPQSAETGAVGDHKDVIVVLIDSMTELVIKDGLKRSSLPAISYLIENGFVHHDLIAPFPSMSVAIESTLITGTSPKEHKVPGLVWYDPNDDVIVDYGSTLSKYWKLGVNDTLVNTLVHLNTNHLSPNVETVYEALHDKGYSTGSINFLVYRGHKSHDLTVPTYVKTLFRLPEKLQTKGPDLLAFGQATKPKVSQNQKVDDALYQRFGLNDSYSAQVTAKLIKENQQPDLTMIFFPNYDKDAHKHGPVSPEHFARADGYLQDILNAYESWDKALEENVFIIMGDHGQDQLKDKKEEVAIELEPLLDPYTVAPLLDEPSSGDVVISNNHRMAYLYPTSNISYFDLASKLHQDYRIDHLSWLEGEELVIYQSGKEGVLRIKEGGDWQDQYGQTWTINGNKSIVDIHLNQSEMKLEYGNYPDVFHQLYGALLSHSETMIVTAKPGYTLKSEGAPVHNKGGEHGGLHKNDTRTSIVIAGTDKELHDRRMESLKEYFLSLFDDES</sequence>
<keyword evidence="2" id="KW-1185">Reference proteome</keyword>
<dbReference type="Gene3D" id="3.40.720.10">
    <property type="entry name" value="Alkaline Phosphatase, subunit A"/>
    <property type="match status" value="1"/>
</dbReference>
<organism evidence="1 2">
    <name type="scientific">Halalkalibacter kiskunsagensis</name>
    <dbReference type="NCBI Taxonomy" id="1548599"/>
    <lineage>
        <taxon>Bacteria</taxon>
        <taxon>Bacillati</taxon>
        <taxon>Bacillota</taxon>
        <taxon>Bacilli</taxon>
        <taxon>Bacillales</taxon>
        <taxon>Bacillaceae</taxon>
        <taxon>Halalkalibacter</taxon>
    </lineage>
</organism>
<dbReference type="Pfam" id="PF01663">
    <property type="entry name" value="Phosphodiest"/>
    <property type="match status" value="1"/>
</dbReference>
<dbReference type="PANTHER" id="PTHR10151:SF120">
    <property type="entry name" value="BIS(5'-ADENOSYL)-TRIPHOSPHATASE"/>
    <property type="match status" value="1"/>
</dbReference>
<proteinExistence type="predicted"/>
<gene>
    <name evidence="1" type="ORF">ACFFHM_21400</name>
</gene>